<evidence type="ECO:0000313" key="14">
    <source>
        <dbReference type="Proteomes" id="UP000003835"/>
    </source>
</evidence>
<comment type="similarity">
    <text evidence="2 9">Belongs to the beta sliding clamp family.</text>
</comment>
<keyword evidence="4 9" id="KW-0808">Transferase</keyword>
<dbReference type="PANTHER" id="PTHR30478:SF0">
    <property type="entry name" value="BETA SLIDING CLAMP"/>
    <property type="match status" value="1"/>
</dbReference>
<comment type="subcellular location">
    <subcellularLocation>
        <location evidence="1 9">Cytoplasm</location>
    </subcellularLocation>
</comment>
<accession>B4VVC6</accession>
<proteinExistence type="inferred from homology"/>
<dbReference type="Gene3D" id="3.10.150.10">
    <property type="entry name" value="DNA Polymerase III, subunit A, domain 2"/>
    <property type="match status" value="1"/>
</dbReference>
<evidence type="ECO:0000256" key="8">
    <source>
        <dbReference type="ARBA" id="ARBA00023125"/>
    </source>
</evidence>
<dbReference type="eggNOG" id="COG0592">
    <property type="taxonomic scope" value="Bacteria"/>
</dbReference>
<evidence type="ECO:0000313" key="13">
    <source>
        <dbReference type="EMBL" id="EDX74104.1"/>
    </source>
</evidence>
<evidence type="ECO:0000259" key="10">
    <source>
        <dbReference type="Pfam" id="PF00712"/>
    </source>
</evidence>
<evidence type="ECO:0000259" key="11">
    <source>
        <dbReference type="Pfam" id="PF02767"/>
    </source>
</evidence>
<dbReference type="InterPro" id="IPR022637">
    <property type="entry name" value="DNA_polIII_beta_cen"/>
</dbReference>
<dbReference type="PIRSF" id="PIRSF000804">
    <property type="entry name" value="DNA_pol_III_b"/>
    <property type="match status" value="1"/>
</dbReference>
<dbReference type="CDD" id="cd00140">
    <property type="entry name" value="beta_clamp"/>
    <property type="match status" value="1"/>
</dbReference>
<keyword evidence="7 9" id="KW-0239">DNA-directed DNA polymerase</keyword>
<reference evidence="13 14" key="1">
    <citation type="submission" date="2008-07" db="EMBL/GenBank/DDBJ databases">
        <authorList>
            <person name="Tandeau de Marsac N."/>
            <person name="Ferriera S."/>
            <person name="Johnson J."/>
            <person name="Kravitz S."/>
            <person name="Beeson K."/>
            <person name="Sutton G."/>
            <person name="Rogers Y.-H."/>
            <person name="Friedman R."/>
            <person name="Frazier M."/>
            <person name="Venter J.C."/>
        </authorList>
    </citation>
    <scope>NUCLEOTIDE SEQUENCE [LARGE SCALE GENOMIC DNA]</scope>
    <source>
        <strain evidence="13 14">PCC 7420</strain>
    </source>
</reference>
<dbReference type="NCBIfam" id="TIGR00663">
    <property type="entry name" value="dnan"/>
    <property type="match status" value="1"/>
</dbReference>
<evidence type="ECO:0000259" key="12">
    <source>
        <dbReference type="Pfam" id="PF02768"/>
    </source>
</evidence>
<dbReference type="GO" id="GO:0008408">
    <property type="term" value="F:3'-5' exonuclease activity"/>
    <property type="evidence" value="ECO:0007669"/>
    <property type="project" value="InterPro"/>
</dbReference>
<comment type="subunit">
    <text evidence="9">Forms a ring-shaped head-to-tail homodimer around DNA.</text>
</comment>
<dbReference type="InterPro" id="IPR001001">
    <property type="entry name" value="DNA_polIII_beta"/>
</dbReference>
<evidence type="ECO:0000256" key="4">
    <source>
        <dbReference type="ARBA" id="ARBA00022679"/>
    </source>
</evidence>
<keyword evidence="14" id="KW-1185">Reference proteome</keyword>
<name>B4VVC6_9CYAN</name>
<evidence type="ECO:0000256" key="3">
    <source>
        <dbReference type="ARBA" id="ARBA00022490"/>
    </source>
</evidence>
<dbReference type="GO" id="GO:0006271">
    <property type="term" value="P:DNA strand elongation involved in DNA replication"/>
    <property type="evidence" value="ECO:0007669"/>
    <property type="project" value="TreeGrafter"/>
</dbReference>
<dbReference type="GO" id="GO:0009360">
    <property type="term" value="C:DNA polymerase III complex"/>
    <property type="evidence" value="ECO:0007669"/>
    <property type="project" value="InterPro"/>
</dbReference>
<keyword evidence="5 9" id="KW-0548">Nucleotidyltransferase</keyword>
<dbReference type="Pfam" id="PF02768">
    <property type="entry name" value="DNA_pol3_beta_3"/>
    <property type="match status" value="1"/>
</dbReference>
<gene>
    <name evidence="13" type="ORF">MC7420_4089</name>
</gene>
<dbReference type="AlphaFoldDB" id="B4VVC6"/>
<dbReference type="Proteomes" id="UP000003835">
    <property type="component" value="Unassembled WGS sequence"/>
</dbReference>
<dbReference type="GO" id="GO:0003887">
    <property type="term" value="F:DNA-directed DNA polymerase activity"/>
    <property type="evidence" value="ECO:0007669"/>
    <property type="project" value="UniProtKB-UniRule"/>
</dbReference>
<feature type="domain" description="DNA polymerase III beta sliding clamp central" evidence="11">
    <location>
        <begin position="140"/>
        <end position="265"/>
    </location>
</feature>
<evidence type="ECO:0000256" key="9">
    <source>
        <dbReference type="PIRNR" id="PIRNR000804"/>
    </source>
</evidence>
<dbReference type="InterPro" id="IPR046938">
    <property type="entry name" value="DNA_clamp_sf"/>
</dbReference>
<keyword evidence="3 9" id="KW-0963">Cytoplasm</keyword>
<dbReference type="PANTHER" id="PTHR30478">
    <property type="entry name" value="DNA POLYMERASE III SUBUNIT BETA"/>
    <property type="match status" value="1"/>
</dbReference>
<dbReference type="GO" id="GO:0005737">
    <property type="term" value="C:cytoplasm"/>
    <property type="evidence" value="ECO:0007669"/>
    <property type="project" value="UniProtKB-SubCell"/>
</dbReference>
<feature type="domain" description="DNA polymerase III beta sliding clamp N-terminal" evidence="10">
    <location>
        <begin position="1"/>
        <end position="131"/>
    </location>
</feature>
<dbReference type="OrthoDB" id="8421503at2"/>
<dbReference type="InterPro" id="IPR022634">
    <property type="entry name" value="DNA_polIII_beta_N"/>
</dbReference>
<dbReference type="Gene3D" id="3.70.10.10">
    <property type="match status" value="1"/>
</dbReference>
<dbReference type="EMBL" id="DS989854">
    <property type="protein sequence ID" value="EDX74104.1"/>
    <property type="molecule type" value="Genomic_DNA"/>
</dbReference>
<evidence type="ECO:0000256" key="5">
    <source>
        <dbReference type="ARBA" id="ARBA00022695"/>
    </source>
</evidence>
<protein>
    <recommendedName>
        <fullName evidence="9">Beta sliding clamp</fullName>
    </recommendedName>
</protein>
<dbReference type="SUPFAM" id="SSF55979">
    <property type="entry name" value="DNA clamp"/>
    <property type="match status" value="3"/>
</dbReference>
<dbReference type="Pfam" id="PF02767">
    <property type="entry name" value="DNA_pol3_beta_2"/>
    <property type="match status" value="1"/>
</dbReference>
<keyword evidence="8" id="KW-0238">DNA-binding</keyword>
<sequence>MKLTCSSVDLQTHLSLSCRAVPSRPSHPILGNILLSACSDTQQIHLTAFNLSLGIKTRFLAHIETGGQVTIPAKLFQDIVSHLPEGDITVSVQPEPQETEDADPSWMITLTHASGRYQFKGTNPEDFPQLPAINGGHSLQIPTSSLSEGVQSSLVATSTDEAKQVLCGVHLTVQPDFLEFAATDGHRLAVAQTATQVTETETTDEAQAEPTQLTIPTKTLTELDRILSTSKPENPIALYYCQGQVIFDAQSAYLTSRTLEGQYPEYRALIPKKFKNHITVEKRQLLKALERIAILADPKNKVIRLTLDKKNQHVLLTTATENGTGQEVIPAQISGKDLEIAFNSQYLIEGLKVTKTSDIRLQINETHSPAILTPLGGQNLTYLLMPVQITG</sequence>
<feature type="domain" description="DNA polymerase III beta sliding clamp C-terminal" evidence="12">
    <location>
        <begin position="268"/>
        <end position="387"/>
    </location>
</feature>
<dbReference type="RefSeq" id="WP_006102409.1">
    <property type="nucleotide sequence ID" value="NZ_DS989854.1"/>
</dbReference>
<dbReference type="GO" id="GO:0003677">
    <property type="term" value="F:DNA binding"/>
    <property type="evidence" value="ECO:0007669"/>
    <property type="project" value="UniProtKB-UniRule"/>
</dbReference>
<dbReference type="Pfam" id="PF00712">
    <property type="entry name" value="DNA_pol3_beta"/>
    <property type="match status" value="1"/>
</dbReference>
<evidence type="ECO:0000256" key="2">
    <source>
        <dbReference type="ARBA" id="ARBA00010752"/>
    </source>
</evidence>
<evidence type="ECO:0000256" key="6">
    <source>
        <dbReference type="ARBA" id="ARBA00022705"/>
    </source>
</evidence>
<dbReference type="InterPro" id="IPR022635">
    <property type="entry name" value="DNA_polIII_beta_C"/>
</dbReference>
<keyword evidence="6 9" id="KW-0235">DNA replication</keyword>
<comment type="function">
    <text evidence="9">Confers DNA tethering and processivity to DNA polymerases and other proteins. Acts as a clamp, forming a ring around DNA (a reaction catalyzed by the clamp-loading complex) which diffuses in an ATP-independent manner freely and bidirectionally along dsDNA. Initially characterized for its ability to contact the catalytic subunit of DNA polymerase III (Pol III), a complex, multichain enzyme responsible for most of the replicative synthesis in bacteria; Pol III exhibits 3'-5' exonuclease proofreading activity. The beta chain is required for initiation of replication as well as for processivity of DNA replication.</text>
</comment>
<dbReference type="HOGENOM" id="CLU_038149_4_1_3"/>
<dbReference type="STRING" id="118168.MC7420_4089"/>
<evidence type="ECO:0000256" key="7">
    <source>
        <dbReference type="ARBA" id="ARBA00022932"/>
    </source>
</evidence>
<organism evidence="13 14">
    <name type="scientific">Coleofasciculus chthonoplastes PCC 7420</name>
    <dbReference type="NCBI Taxonomy" id="118168"/>
    <lineage>
        <taxon>Bacteria</taxon>
        <taxon>Bacillati</taxon>
        <taxon>Cyanobacteriota</taxon>
        <taxon>Cyanophyceae</taxon>
        <taxon>Coleofasciculales</taxon>
        <taxon>Coleofasciculaceae</taxon>
        <taxon>Coleofasciculus</taxon>
    </lineage>
</organism>
<evidence type="ECO:0000256" key="1">
    <source>
        <dbReference type="ARBA" id="ARBA00004496"/>
    </source>
</evidence>
<dbReference type="SMART" id="SM00480">
    <property type="entry name" value="POL3Bc"/>
    <property type="match status" value="1"/>
</dbReference>